<dbReference type="PaxDb" id="3218-PP1S7_243V6.1"/>
<sequence length="44" mass="5031">MLCGGRPEVLQKTTAKGYDNHNTCICRSHLPKFLRGAERVMDPW</sequence>
<dbReference type="EnsemblPlants" id="Pp3c2_4570V3.1">
    <property type="protein sequence ID" value="PAC:32935284.CDS.1"/>
    <property type="gene ID" value="Pp3c2_4570"/>
</dbReference>
<dbReference type="Gramene" id="Pp3c2_4570V3.2">
    <property type="protein sequence ID" value="PAC:32935285.CDS.1"/>
    <property type="gene ID" value="Pp3c2_4570"/>
</dbReference>
<reference evidence="2" key="3">
    <citation type="submission" date="2020-12" db="UniProtKB">
        <authorList>
            <consortium name="EnsemblPlants"/>
        </authorList>
    </citation>
    <scope>IDENTIFICATION</scope>
</reference>
<dbReference type="InParanoid" id="A0A2K1L071"/>
<protein>
    <submittedName>
        <fullName evidence="1 2">Uncharacterized protein</fullName>
    </submittedName>
</protein>
<reference evidence="1 3" key="2">
    <citation type="journal article" date="2018" name="Plant J.">
        <title>The Physcomitrella patens chromosome-scale assembly reveals moss genome structure and evolution.</title>
        <authorList>
            <person name="Lang D."/>
            <person name="Ullrich K.K."/>
            <person name="Murat F."/>
            <person name="Fuchs J."/>
            <person name="Jenkins J."/>
            <person name="Haas F.B."/>
            <person name="Piednoel M."/>
            <person name="Gundlach H."/>
            <person name="Van Bel M."/>
            <person name="Meyberg R."/>
            <person name="Vives C."/>
            <person name="Morata J."/>
            <person name="Symeonidi A."/>
            <person name="Hiss M."/>
            <person name="Muchero W."/>
            <person name="Kamisugi Y."/>
            <person name="Saleh O."/>
            <person name="Blanc G."/>
            <person name="Decker E.L."/>
            <person name="van Gessel N."/>
            <person name="Grimwood J."/>
            <person name="Hayes R.D."/>
            <person name="Graham S.W."/>
            <person name="Gunter L.E."/>
            <person name="McDaniel S.F."/>
            <person name="Hoernstein S.N.W."/>
            <person name="Larsson A."/>
            <person name="Li F.W."/>
            <person name="Perroud P.F."/>
            <person name="Phillips J."/>
            <person name="Ranjan P."/>
            <person name="Rokshar D.S."/>
            <person name="Rothfels C.J."/>
            <person name="Schneider L."/>
            <person name="Shu S."/>
            <person name="Stevenson D.W."/>
            <person name="Thummler F."/>
            <person name="Tillich M."/>
            <person name="Villarreal Aguilar J.C."/>
            <person name="Widiez T."/>
            <person name="Wong G.K."/>
            <person name="Wymore A."/>
            <person name="Zhang Y."/>
            <person name="Zimmer A.D."/>
            <person name="Quatrano R.S."/>
            <person name="Mayer K.F.X."/>
            <person name="Goodstein D."/>
            <person name="Casacuberta J.M."/>
            <person name="Vandepoele K."/>
            <person name="Reski R."/>
            <person name="Cuming A.C."/>
            <person name="Tuskan G.A."/>
            <person name="Maumus F."/>
            <person name="Salse J."/>
            <person name="Schmutz J."/>
            <person name="Rensing S.A."/>
        </authorList>
    </citation>
    <scope>NUCLEOTIDE SEQUENCE [LARGE SCALE GENOMIC DNA]</scope>
    <source>
        <strain evidence="2 3">cv. Gransden 2004</strain>
    </source>
</reference>
<dbReference type="EMBL" id="ABEU02000002">
    <property type="protein sequence ID" value="PNR59423.1"/>
    <property type="molecule type" value="Genomic_DNA"/>
</dbReference>
<evidence type="ECO:0000313" key="1">
    <source>
        <dbReference type="EMBL" id="PNR59423.1"/>
    </source>
</evidence>
<keyword evidence="3" id="KW-1185">Reference proteome</keyword>
<evidence type="ECO:0000313" key="2">
    <source>
        <dbReference type="EnsemblPlants" id="PAC:32935284.CDS.1"/>
    </source>
</evidence>
<evidence type="ECO:0000313" key="3">
    <source>
        <dbReference type="Proteomes" id="UP000006727"/>
    </source>
</evidence>
<reference evidence="1 3" key="1">
    <citation type="journal article" date="2008" name="Science">
        <title>The Physcomitrella genome reveals evolutionary insights into the conquest of land by plants.</title>
        <authorList>
            <person name="Rensing S."/>
            <person name="Lang D."/>
            <person name="Zimmer A."/>
            <person name="Terry A."/>
            <person name="Salamov A."/>
            <person name="Shapiro H."/>
            <person name="Nishiyama T."/>
            <person name="Perroud P.-F."/>
            <person name="Lindquist E."/>
            <person name="Kamisugi Y."/>
            <person name="Tanahashi T."/>
            <person name="Sakakibara K."/>
            <person name="Fujita T."/>
            <person name="Oishi K."/>
            <person name="Shin-I T."/>
            <person name="Kuroki Y."/>
            <person name="Toyoda A."/>
            <person name="Suzuki Y."/>
            <person name="Hashimoto A."/>
            <person name="Yamaguchi K."/>
            <person name="Sugano A."/>
            <person name="Kohara Y."/>
            <person name="Fujiyama A."/>
            <person name="Anterola A."/>
            <person name="Aoki S."/>
            <person name="Ashton N."/>
            <person name="Barbazuk W.B."/>
            <person name="Barker E."/>
            <person name="Bennetzen J."/>
            <person name="Bezanilla M."/>
            <person name="Blankenship R."/>
            <person name="Cho S.H."/>
            <person name="Dutcher S."/>
            <person name="Estelle M."/>
            <person name="Fawcett J.A."/>
            <person name="Gundlach H."/>
            <person name="Hanada K."/>
            <person name="Heyl A."/>
            <person name="Hicks K.A."/>
            <person name="Hugh J."/>
            <person name="Lohr M."/>
            <person name="Mayer K."/>
            <person name="Melkozernov A."/>
            <person name="Murata T."/>
            <person name="Nelson D."/>
            <person name="Pils B."/>
            <person name="Prigge M."/>
            <person name="Reiss B."/>
            <person name="Renner T."/>
            <person name="Rombauts S."/>
            <person name="Rushton P."/>
            <person name="Sanderfoot A."/>
            <person name="Schween G."/>
            <person name="Shiu S.-H."/>
            <person name="Stueber K."/>
            <person name="Theodoulou F.L."/>
            <person name="Tu H."/>
            <person name="Van de Peer Y."/>
            <person name="Verrier P.J."/>
            <person name="Waters E."/>
            <person name="Wood A."/>
            <person name="Yang L."/>
            <person name="Cove D."/>
            <person name="Cuming A."/>
            <person name="Hasebe M."/>
            <person name="Lucas S."/>
            <person name="Mishler D.B."/>
            <person name="Reski R."/>
            <person name="Grigoriev I."/>
            <person name="Quatrano R.S."/>
            <person name="Boore J.L."/>
        </authorList>
    </citation>
    <scope>NUCLEOTIDE SEQUENCE [LARGE SCALE GENOMIC DNA]</scope>
    <source>
        <strain evidence="2 3">cv. Gransden 2004</strain>
    </source>
</reference>
<gene>
    <name evidence="1" type="ORF">PHYPA_002214</name>
</gene>
<dbReference type="Gramene" id="Pp3c2_4570V3.1">
    <property type="protein sequence ID" value="PAC:32935284.CDS.1"/>
    <property type="gene ID" value="Pp3c2_4570"/>
</dbReference>
<dbReference type="Proteomes" id="UP000006727">
    <property type="component" value="Chromosome 2"/>
</dbReference>
<dbReference type="EnsemblPlants" id="Pp3c2_4570V3.2">
    <property type="protein sequence ID" value="PAC:32935285.CDS.1"/>
    <property type="gene ID" value="Pp3c2_4570"/>
</dbReference>
<proteinExistence type="predicted"/>
<name>A0A2K1L071_PHYPA</name>
<dbReference type="AlphaFoldDB" id="A0A2K1L071"/>
<organism evidence="1">
    <name type="scientific">Physcomitrium patens</name>
    <name type="common">Spreading-leaved earth moss</name>
    <name type="synonym">Physcomitrella patens</name>
    <dbReference type="NCBI Taxonomy" id="3218"/>
    <lineage>
        <taxon>Eukaryota</taxon>
        <taxon>Viridiplantae</taxon>
        <taxon>Streptophyta</taxon>
        <taxon>Embryophyta</taxon>
        <taxon>Bryophyta</taxon>
        <taxon>Bryophytina</taxon>
        <taxon>Bryopsida</taxon>
        <taxon>Funariidae</taxon>
        <taxon>Funariales</taxon>
        <taxon>Funariaceae</taxon>
        <taxon>Physcomitrium</taxon>
    </lineage>
</organism>
<accession>A0A2K1L071</accession>